<keyword evidence="2" id="KW-0547">Nucleotide-binding</keyword>
<name>T1B6M8_9ZZZZ</name>
<evidence type="ECO:0000259" key="4">
    <source>
        <dbReference type="Pfam" id="PF18072"/>
    </source>
</evidence>
<comment type="caution">
    <text evidence="5">The sequence shown here is derived from an EMBL/GenBank/DDBJ whole genome shotgun (WGS) entry which is preliminary data.</text>
</comment>
<dbReference type="Gene3D" id="3.90.650.10">
    <property type="entry name" value="PurM-like C-terminal domain"/>
    <property type="match status" value="1"/>
</dbReference>
<feature type="non-terminal residue" evidence="5">
    <location>
        <position position="72"/>
    </location>
</feature>
<evidence type="ECO:0000313" key="5">
    <source>
        <dbReference type="EMBL" id="EQD48629.1"/>
    </source>
</evidence>
<feature type="domain" description="Phosphoribosylformylglycinamidine synthase linker" evidence="4">
    <location>
        <begin position="3"/>
        <end position="43"/>
    </location>
</feature>
<dbReference type="Gene3D" id="3.30.1330.10">
    <property type="entry name" value="PurM-like, N-terminal domain"/>
    <property type="match status" value="1"/>
</dbReference>
<dbReference type="InterPro" id="IPR010074">
    <property type="entry name" value="PRibForGlyAmidine_synth_PurL"/>
</dbReference>
<dbReference type="PANTHER" id="PTHR43555:SF1">
    <property type="entry name" value="PHOSPHORIBOSYLFORMYLGLYCINAMIDINE SYNTHASE SUBUNIT PURL"/>
    <property type="match status" value="1"/>
</dbReference>
<evidence type="ECO:0000256" key="2">
    <source>
        <dbReference type="ARBA" id="ARBA00022741"/>
    </source>
</evidence>
<proteinExistence type="predicted"/>
<dbReference type="GO" id="GO:0005524">
    <property type="term" value="F:ATP binding"/>
    <property type="evidence" value="ECO:0007669"/>
    <property type="project" value="UniProtKB-KW"/>
</dbReference>
<dbReference type="GO" id="GO:0004642">
    <property type="term" value="F:phosphoribosylformylglycinamidine synthase activity"/>
    <property type="evidence" value="ECO:0007669"/>
    <property type="project" value="InterPro"/>
</dbReference>
<keyword evidence="1" id="KW-0436">Ligase</keyword>
<protein>
    <submittedName>
        <fullName evidence="5">Phosphoribosylformylglycinamidine synthase II</fullName>
    </submittedName>
</protein>
<dbReference type="InterPro" id="IPR036676">
    <property type="entry name" value="PurM-like_C_sf"/>
</dbReference>
<gene>
    <name evidence="5" type="ORF">B1B_11982</name>
</gene>
<dbReference type="SUPFAM" id="SSF109736">
    <property type="entry name" value="FGAM synthase PurL, linker domain"/>
    <property type="match status" value="1"/>
</dbReference>
<dbReference type="AlphaFoldDB" id="T1B6M8"/>
<reference evidence="5" key="2">
    <citation type="journal article" date="2014" name="ISME J.">
        <title>Microbial stratification in low pH oxic and suboxic macroscopic growths along an acid mine drainage.</title>
        <authorList>
            <person name="Mendez-Garcia C."/>
            <person name="Mesa V."/>
            <person name="Sprenger R.R."/>
            <person name="Richter M."/>
            <person name="Diez M.S."/>
            <person name="Solano J."/>
            <person name="Bargiela R."/>
            <person name="Golyshina O.V."/>
            <person name="Manteca A."/>
            <person name="Ramos J.L."/>
            <person name="Gallego J.R."/>
            <person name="Llorente I."/>
            <person name="Martins Dos Santos V.A."/>
            <person name="Jensen O.N."/>
            <person name="Pelaez A.I."/>
            <person name="Sanchez J."/>
            <person name="Ferrer M."/>
        </authorList>
    </citation>
    <scope>NUCLEOTIDE SEQUENCE</scope>
</reference>
<dbReference type="EMBL" id="AUZY01007814">
    <property type="protein sequence ID" value="EQD48629.1"/>
    <property type="molecule type" value="Genomic_DNA"/>
</dbReference>
<dbReference type="InterPro" id="IPR036921">
    <property type="entry name" value="PurM-like_N_sf"/>
</dbReference>
<evidence type="ECO:0000256" key="1">
    <source>
        <dbReference type="ARBA" id="ARBA00022598"/>
    </source>
</evidence>
<accession>T1B6M8</accession>
<dbReference type="PANTHER" id="PTHR43555">
    <property type="entry name" value="PHOSPHORIBOSYLFORMYLGLYCINAMIDINE SYNTHASE SUBUNIT PURL"/>
    <property type="match status" value="1"/>
</dbReference>
<sequence>MDYQALGLTDDEFSSIKDILGRDPNHLELAMYGAMWSEHCSYKSSRRYLSKFPTSAPYVVVGPGDNAGVIDV</sequence>
<evidence type="ECO:0000256" key="3">
    <source>
        <dbReference type="ARBA" id="ARBA00022840"/>
    </source>
</evidence>
<dbReference type="Pfam" id="PF18072">
    <property type="entry name" value="FGAR-AT_linker"/>
    <property type="match status" value="1"/>
</dbReference>
<dbReference type="SUPFAM" id="SSF55326">
    <property type="entry name" value="PurM N-terminal domain-like"/>
    <property type="match status" value="1"/>
</dbReference>
<organism evidence="5">
    <name type="scientific">mine drainage metagenome</name>
    <dbReference type="NCBI Taxonomy" id="410659"/>
    <lineage>
        <taxon>unclassified sequences</taxon>
        <taxon>metagenomes</taxon>
        <taxon>ecological metagenomes</taxon>
    </lineage>
</organism>
<keyword evidence="3" id="KW-0067">ATP-binding</keyword>
<dbReference type="InterPro" id="IPR041609">
    <property type="entry name" value="PurL_linker"/>
</dbReference>
<dbReference type="GO" id="GO:0006189">
    <property type="term" value="P:'de novo' IMP biosynthetic process"/>
    <property type="evidence" value="ECO:0007669"/>
    <property type="project" value="InterPro"/>
</dbReference>
<reference evidence="5" key="1">
    <citation type="submission" date="2013-08" db="EMBL/GenBank/DDBJ databases">
        <authorList>
            <person name="Mendez C."/>
            <person name="Richter M."/>
            <person name="Ferrer M."/>
            <person name="Sanchez J."/>
        </authorList>
    </citation>
    <scope>NUCLEOTIDE SEQUENCE</scope>
</reference>